<evidence type="ECO:0000313" key="3">
    <source>
        <dbReference type="Proteomes" id="UP000315145"/>
    </source>
</evidence>
<evidence type="ECO:0000313" key="1">
    <source>
        <dbReference type="EMBL" id="KAA5827751.1"/>
    </source>
</evidence>
<reference evidence="1 4" key="1">
    <citation type="journal article" date="2015" name="Int. J. Syst. Evol. Microbiol.">
        <title>Algibacter amylolyticus sp. nov., isolated from intertidal sediment.</title>
        <authorList>
            <person name="Zhang D.C."/>
            <person name="Wu J."/>
            <person name="Neuner K."/>
            <person name="Yao J."/>
            <person name="Margesin R."/>
        </authorList>
    </citation>
    <scope>NUCLEOTIDE SEQUENCE [LARGE SCALE GENOMIC DNA]</scope>
    <source>
        <strain evidence="1 4">RU-4-M-4</strain>
    </source>
</reference>
<dbReference type="EMBL" id="VMBF01000001">
    <property type="protein sequence ID" value="TSJ81996.1"/>
    <property type="molecule type" value="Genomic_DNA"/>
</dbReference>
<dbReference type="RefSeq" id="WP_144115094.1">
    <property type="nucleotide sequence ID" value="NZ_JACHGE010000001.1"/>
</dbReference>
<evidence type="ECO:0000313" key="2">
    <source>
        <dbReference type="EMBL" id="TSJ81996.1"/>
    </source>
</evidence>
<proteinExistence type="predicted"/>
<dbReference type="AlphaFoldDB" id="A0A5M7BK91"/>
<dbReference type="EMBL" id="VWRS01000001">
    <property type="protein sequence ID" value="KAA5827751.1"/>
    <property type="molecule type" value="Genomic_DNA"/>
</dbReference>
<dbReference type="Proteomes" id="UP000322315">
    <property type="component" value="Unassembled WGS sequence"/>
</dbReference>
<sequence>MPKTKRERFEQIASGRVNKVLSSLSSLEKCSNPYNYEYNDEDVKKMISVIKKQVESLKIAFEKGVSKNQDKFKF</sequence>
<keyword evidence="3" id="KW-1185">Reference proteome</keyword>
<gene>
    <name evidence="1" type="ORF">F2B50_02630</name>
    <name evidence="2" type="ORF">FPF71_02630</name>
</gene>
<evidence type="ECO:0000313" key="4">
    <source>
        <dbReference type="Proteomes" id="UP000322315"/>
    </source>
</evidence>
<accession>A0A5M7BK91</accession>
<reference evidence="2 3" key="2">
    <citation type="submission" date="2019-07" db="EMBL/GenBank/DDBJ databases">
        <title>Algibacter marinivivus sp. nov., isolated from the surface of a marine red alga.</title>
        <authorList>
            <person name="Zhong X."/>
            <person name="Xu W."/>
            <person name="Zhang Y."/>
            <person name="Zhang Q."/>
            <person name="Du Z."/>
        </authorList>
    </citation>
    <scope>NUCLEOTIDE SEQUENCE [LARGE SCALE GENOMIC DNA]</scope>
    <source>
        <strain evidence="2 3">RU-4-M-4</strain>
    </source>
</reference>
<dbReference type="OrthoDB" id="2291120at2"/>
<comment type="caution">
    <text evidence="1">The sequence shown here is derived from an EMBL/GenBank/DDBJ whole genome shotgun (WGS) entry which is preliminary data.</text>
</comment>
<name>A0A5M7BK91_9FLAO</name>
<reference evidence="1" key="3">
    <citation type="submission" date="2019-09" db="EMBL/GenBank/DDBJ databases">
        <authorList>
            <person name="Zhang D.-C."/>
        </authorList>
    </citation>
    <scope>NUCLEOTIDE SEQUENCE</scope>
    <source>
        <strain evidence="1">RU-4-M-4</strain>
    </source>
</reference>
<dbReference type="Proteomes" id="UP000315145">
    <property type="component" value="Unassembled WGS sequence"/>
</dbReference>
<protein>
    <submittedName>
        <fullName evidence="1">Uncharacterized protein</fullName>
    </submittedName>
</protein>
<organism evidence="1 4">
    <name type="scientific">Algibacter amylolyticus</name>
    <dbReference type="NCBI Taxonomy" id="1608400"/>
    <lineage>
        <taxon>Bacteria</taxon>
        <taxon>Pseudomonadati</taxon>
        <taxon>Bacteroidota</taxon>
        <taxon>Flavobacteriia</taxon>
        <taxon>Flavobacteriales</taxon>
        <taxon>Flavobacteriaceae</taxon>
        <taxon>Algibacter</taxon>
    </lineage>
</organism>